<dbReference type="GO" id="GO:0016020">
    <property type="term" value="C:membrane"/>
    <property type="evidence" value="ECO:0007669"/>
    <property type="project" value="UniProtKB-SubCell"/>
</dbReference>
<evidence type="ECO:0000256" key="3">
    <source>
        <dbReference type="ARBA" id="ARBA00022989"/>
    </source>
</evidence>
<dbReference type="Gene3D" id="1.20.58.340">
    <property type="entry name" value="Magnesium transport protein CorA, transmembrane region"/>
    <property type="match status" value="1"/>
</dbReference>
<keyword evidence="7" id="KW-1185">Reference proteome</keyword>
<dbReference type="Proteomes" id="UP000799424">
    <property type="component" value="Unassembled WGS sequence"/>
</dbReference>
<dbReference type="EMBL" id="MU006247">
    <property type="protein sequence ID" value="KAF2819039.1"/>
    <property type="molecule type" value="Genomic_DNA"/>
</dbReference>
<evidence type="ECO:0000313" key="7">
    <source>
        <dbReference type="Proteomes" id="UP000799424"/>
    </source>
</evidence>
<dbReference type="OrthoDB" id="3231000at2759"/>
<dbReference type="AlphaFoldDB" id="A0A6A6ZE84"/>
<evidence type="ECO:0000256" key="5">
    <source>
        <dbReference type="SAM" id="Phobius"/>
    </source>
</evidence>
<comment type="subcellular location">
    <subcellularLocation>
        <location evidence="1">Membrane</location>
        <topology evidence="1">Multi-pass membrane protein</topology>
    </subcellularLocation>
</comment>
<evidence type="ECO:0000313" key="6">
    <source>
        <dbReference type="EMBL" id="KAF2819039.1"/>
    </source>
</evidence>
<dbReference type="InterPro" id="IPR002523">
    <property type="entry name" value="MgTranspt_CorA/ZnTranspt_ZntB"/>
</dbReference>
<evidence type="ECO:0000256" key="4">
    <source>
        <dbReference type="ARBA" id="ARBA00023136"/>
    </source>
</evidence>
<name>A0A6A6ZE84_9PLEO</name>
<evidence type="ECO:0000256" key="1">
    <source>
        <dbReference type="ARBA" id="ARBA00004141"/>
    </source>
</evidence>
<protein>
    <recommendedName>
        <fullName evidence="8">Cora-domain-containing protein</fullName>
    </recommendedName>
</protein>
<organism evidence="6 7">
    <name type="scientific">Ophiobolus disseminans</name>
    <dbReference type="NCBI Taxonomy" id="1469910"/>
    <lineage>
        <taxon>Eukaryota</taxon>
        <taxon>Fungi</taxon>
        <taxon>Dikarya</taxon>
        <taxon>Ascomycota</taxon>
        <taxon>Pezizomycotina</taxon>
        <taxon>Dothideomycetes</taxon>
        <taxon>Pleosporomycetidae</taxon>
        <taxon>Pleosporales</taxon>
        <taxon>Pleosporineae</taxon>
        <taxon>Phaeosphaeriaceae</taxon>
        <taxon>Ophiobolus</taxon>
    </lineage>
</organism>
<keyword evidence="4 5" id="KW-0472">Membrane</keyword>
<reference evidence="6" key="1">
    <citation type="journal article" date="2020" name="Stud. Mycol.">
        <title>101 Dothideomycetes genomes: a test case for predicting lifestyles and emergence of pathogens.</title>
        <authorList>
            <person name="Haridas S."/>
            <person name="Albert R."/>
            <person name="Binder M."/>
            <person name="Bloem J."/>
            <person name="Labutti K."/>
            <person name="Salamov A."/>
            <person name="Andreopoulos B."/>
            <person name="Baker S."/>
            <person name="Barry K."/>
            <person name="Bills G."/>
            <person name="Bluhm B."/>
            <person name="Cannon C."/>
            <person name="Castanera R."/>
            <person name="Culley D."/>
            <person name="Daum C."/>
            <person name="Ezra D."/>
            <person name="Gonzalez J."/>
            <person name="Henrissat B."/>
            <person name="Kuo A."/>
            <person name="Liang C."/>
            <person name="Lipzen A."/>
            <person name="Lutzoni F."/>
            <person name="Magnuson J."/>
            <person name="Mondo S."/>
            <person name="Nolan M."/>
            <person name="Ohm R."/>
            <person name="Pangilinan J."/>
            <person name="Park H.-J."/>
            <person name="Ramirez L."/>
            <person name="Alfaro M."/>
            <person name="Sun H."/>
            <person name="Tritt A."/>
            <person name="Yoshinaga Y."/>
            <person name="Zwiers L.-H."/>
            <person name="Turgeon B."/>
            <person name="Goodwin S."/>
            <person name="Spatafora J."/>
            <person name="Crous P."/>
            <person name="Grigoriev I."/>
        </authorList>
    </citation>
    <scope>NUCLEOTIDE SEQUENCE</scope>
    <source>
        <strain evidence="6">CBS 113818</strain>
    </source>
</reference>
<dbReference type="Pfam" id="PF01544">
    <property type="entry name" value="CorA"/>
    <property type="match status" value="1"/>
</dbReference>
<gene>
    <name evidence="6" type="ORF">CC86DRAFT_413415</name>
</gene>
<keyword evidence="3 5" id="KW-1133">Transmembrane helix</keyword>
<dbReference type="GO" id="GO:0046873">
    <property type="term" value="F:metal ion transmembrane transporter activity"/>
    <property type="evidence" value="ECO:0007669"/>
    <property type="project" value="InterPro"/>
</dbReference>
<dbReference type="SUPFAM" id="SSF144083">
    <property type="entry name" value="Magnesium transport protein CorA, transmembrane region"/>
    <property type="match status" value="1"/>
</dbReference>
<feature type="transmembrane region" description="Helical" evidence="5">
    <location>
        <begin position="388"/>
        <end position="409"/>
    </location>
</feature>
<dbReference type="InterPro" id="IPR045863">
    <property type="entry name" value="CorA_TM1_TM2"/>
</dbReference>
<evidence type="ECO:0000256" key="2">
    <source>
        <dbReference type="ARBA" id="ARBA00022692"/>
    </source>
</evidence>
<sequence>MALRNAWWMQTPQQPARGRLHHAQPHENWPWNQPVDGIGFSILEETLRKRAGSACKIDVYCYEHGKQAKWDFCEEVATSKELLQMIQRMSANSVTYIIRDMESEATQVLGHSLHISPRFFNTSYVRLRTDNPVERHLSYSLQFMDRYDVDTKPAEAQRLDTSPQYRFRATGSRYHNHTWHVTCIRLIFSKRDGNTAFDNVIQIDSADDAVANALKTLMLRDEERPLNEAEEHAGLGRLLSNTIYLVTYTWTAFFMEGGAHLQILSDKCLDEHLTPIEQLQYTRELHRLAPLWVQVRRRLSAAKDLSEQLLDHPFFKNINNFDNRSAVRALMTREVRVLDDQISRCNEMAEQTNVLISLIFNIATLQDTKAAVEESKAANALASSIRRVTMLTFIYLPLTLASSIFGMNITQITGAQSDSPLWAYFILAVTLMCATFGGWFIWSRQLSRTERRASKIAGASQVV</sequence>
<evidence type="ECO:0008006" key="8">
    <source>
        <dbReference type="Google" id="ProtNLM"/>
    </source>
</evidence>
<proteinExistence type="predicted"/>
<accession>A0A6A6ZE84</accession>
<feature type="transmembrane region" description="Helical" evidence="5">
    <location>
        <begin position="421"/>
        <end position="442"/>
    </location>
</feature>
<keyword evidence="2 5" id="KW-0812">Transmembrane</keyword>